<dbReference type="SUPFAM" id="SSF54695">
    <property type="entry name" value="POZ domain"/>
    <property type="match status" value="1"/>
</dbReference>
<proteinExistence type="predicted"/>
<accession>A0A9P6G4Q2</accession>
<name>A0A9P6G4Q2_9PLEO</name>
<evidence type="ECO:0000313" key="1">
    <source>
        <dbReference type="EMBL" id="KAF9728658.1"/>
    </source>
</evidence>
<gene>
    <name evidence="1" type="ORF">PMIN01_13486</name>
</gene>
<reference evidence="1" key="1">
    <citation type="journal article" date="2020" name="Mol. Plant Microbe Interact.">
        <title>Genome Sequence of the Biocontrol Agent Coniothyrium minitans strain Conio (IMI 134523).</title>
        <authorList>
            <person name="Patel D."/>
            <person name="Shittu T.A."/>
            <person name="Baroncelli R."/>
            <person name="Muthumeenakshi S."/>
            <person name="Osborne T.H."/>
            <person name="Janganan T.K."/>
            <person name="Sreenivasaprasad S."/>
        </authorList>
    </citation>
    <scope>NUCLEOTIDE SEQUENCE</scope>
    <source>
        <strain evidence="1">Conio</strain>
    </source>
</reference>
<dbReference type="Gene3D" id="3.30.710.10">
    <property type="entry name" value="Potassium Channel Kv1.1, Chain A"/>
    <property type="match status" value="1"/>
</dbReference>
<dbReference type="AlphaFoldDB" id="A0A9P6G4Q2"/>
<comment type="caution">
    <text evidence="1">The sequence shown here is derived from an EMBL/GenBank/DDBJ whole genome shotgun (WGS) entry which is preliminary data.</text>
</comment>
<keyword evidence="2" id="KW-1185">Reference proteome</keyword>
<evidence type="ECO:0000313" key="2">
    <source>
        <dbReference type="Proteomes" id="UP000756921"/>
    </source>
</evidence>
<organism evidence="1 2">
    <name type="scientific">Paraphaeosphaeria minitans</name>
    <dbReference type="NCBI Taxonomy" id="565426"/>
    <lineage>
        <taxon>Eukaryota</taxon>
        <taxon>Fungi</taxon>
        <taxon>Dikarya</taxon>
        <taxon>Ascomycota</taxon>
        <taxon>Pezizomycotina</taxon>
        <taxon>Dothideomycetes</taxon>
        <taxon>Pleosporomycetidae</taxon>
        <taxon>Pleosporales</taxon>
        <taxon>Massarineae</taxon>
        <taxon>Didymosphaeriaceae</taxon>
        <taxon>Paraphaeosphaeria</taxon>
    </lineage>
</organism>
<dbReference type="InterPro" id="IPR011333">
    <property type="entry name" value="SKP1/BTB/POZ_sf"/>
</dbReference>
<dbReference type="OrthoDB" id="3740133at2759"/>
<protein>
    <recommendedName>
        <fullName evidence="3">Potassium channel tetramerisation-type BTB domain-containing protein</fullName>
    </recommendedName>
</protein>
<dbReference type="EMBL" id="WJXW01000019">
    <property type="protein sequence ID" value="KAF9728658.1"/>
    <property type="molecule type" value="Genomic_DNA"/>
</dbReference>
<sequence length="219" mass="25510">MHITIKTPQRSFITDPGNWQGESEYFHKLFSGKWSDKKEDGSYFIGSDAYIFEHILQYLQSGVLPVFYDKKTGHNFPLYQAVLAESRYFAIDRLEKWLCERRYLDAVKINYQATETQDRGTYQKHTTTGADGRTFMVEDQLIDITTSSNIDVTMVPVTQQTNVFYCPDGKHGRSNEEYCRSCIDRARVSVNGGWRNEDQLKWCIVRKEVVVDHDLCVNF</sequence>
<dbReference type="Proteomes" id="UP000756921">
    <property type="component" value="Unassembled WGS sequence"/>
</dbReference>
<evidence type="ECO:0008006" key="3">
    <source>
        <dbReference type="Google" id="ProtNLM"/>
    </source>
</evidence>